<reference evidence="2 3" key="1">
    <citation type="submission" date="2024-04" db="EMBL/GenBank/DDBJ databases">
        <authorList>
            <person name="Waldvogel A.-M."/>
            <person name="Schoenle A."/>
        </authorList>
    </citation>
    <scope>NUCLEOTIDE SEQUENCE [LARGE SCALE GENOMIC DNA]</scope>
</reference>
<name>A0AAV2IQU4_KNICA</name>
<protein>
    <submittedName>
        <fullName evidence="2">Uncharacterized protein</fullName>
    </submittedName>
</protein>
<evidence type="ECO:0000313" key="3">
    <source>
        <dbReference type="Proteomes" id="UP001497482"/>
    </source>
</evidence>
<evidence type="ECO:0000313" key="2">
    <source>
        <dbReference type="EMBL" id="CAL1567538.1"/>
    </source>
</evidence>
<dbReference type="EMBL" id="OZ035823">
    <property type="protein sequence ID" value="CAL1567538.1"/>
    <property type="molecule type" value="Genomic_DNA"/>
</dbReference>
<dbReference type="AlphaFoldDB" id="A0AAV2IQU4"/>
<dbReference type="Proteomes" id="UP001497482">
    <property type="component" value="Chromosome 1"/>
</dbReference>
<keyword evidence="3" id="KW-1185">Reference proteome</keyword>
<proteinExistence type="predicted"/>
<organism evidence="2 3">
    <name type="scientific">Knipowitschia caucasica</name>
    <name type="common">Caucasian dwarf goby</name>
    <name type="synonym">Pomatoschistus caucasicus</name>
    <dbReference type="NCBI Taxonomy" id="637954"/>
    <lineage>
        <taxon>Eukaryota</taxon>
        <taxon>Metazoa</taxon>
        <taxon>Chordata</taxon>
        <taxon>Craniata</taxon>
        <taxon>Vertebrata</taxon>
        <taxon>Euteleostomi</taxon>
        <taxon>Actinopterygii</taxon>
        <taxon>Neopterygii</taxon>
        <taxon>Teleostei</taxon>
        <taxon>Neoteleostei</taxon>
        <taxon>Acanthomorphata</taxon>
        <taxon>Gobiaria</taxon>
        <taxon>Gobiiformes</taxon>
        <taxon>Gobioidei</taxon>
        <taxon>Gobiidae</taxon>
        <taxon>Gobiinae</taxon>
        <taxon>Knipowitschia</taxon>
    </lineage>
</organism>
<sequence>MQQISHEGRAGTKITRNPRLLRCALFTFHSQTLRRTRQDERRVWCRGGDGPPSHYSATQGALLRPRG</sequence>
<feature type="region of interest" description="Disordered" evidence="1">
    <location>
        <begin position="44"/>
        <end position="67"/>
    </location>
</feature>
<evidence type="ECO:0000256" key="1">
    <source>
        <dbReference type="SAM" id="MobiDB-lite"/>
    </source>
</evidence>
<gene>
    <name evidence="2" type="ORF">KC01_LOCUS337</name>
</gene>
<accession>A0AAV2IQU4</accession>